<feature type="domain" description="Amine oxidase" evidence="1">
    <location>
        <begin position="127"/>
        <end position="372"/>
    </location>
</feature>
<name>A0A4V1J3D4_9ASCO</name>
<dbReference type="GO" id="GO:0016491">
    <property type="term" value="F:oxidoreductase activity"/>
    <property type="evidence" value="ECO:0007669"/>
    <property type="project" value="InterPro"/>
</dbReference>
<dbReference type="AlphaFoldDB" id="A0A4V1J3D4"/>
<dbReference type="Gene3D" id="3.50.50.60">
    <property type="entry name" value="FAD/NAD(P)-binding domain"/>
    <property type="match status" value="3"/>
</dbReference>
<dbReference type="SUPFAM" id="SSF51905">
    <property type="entry name" value="FAD/NAD(P)-binding domain"/>
    <property type="match status" value="1"/>
</dbReference>
<gene>
    <name evidence="2" type="ORF">METBISCDRAFT_29991</name>
</gene>
<evidence type="ECO:0000259" key="1">
    <source>
        <dbReference type="Pfam" id="PF01593"/>
    </source>
</evidence>
<proteinExistence type="predicted"/>
<dbReference type="PANTHER" id="PTHR10742:SF410">
    <property type="entry name" value="LYSINE-SPECIFIC HISTONE DEMETHYLASE 2"/>
    <property type="match status" value="1"/>
</dbReference>
<accession>A0A4V1J3D4</accession>
<dbReference type="InterPro" id="IPR002937">
    <property type="entry name" value="Amino_oxidase"/>
</dbReference>
<dbReference type="PANTHER" id="PTHR10742">
    <property type="entry name" value="FLAVIN MONOAMINE OXIDASE"/>
    <property type="match status" value="1"/>
</dbReference>
<dbReference type="InterPro" id="IPR050281">
    <property type="entry name" value="Flavin_monoamine_oxidase"/>
</dbReference>
<organism evidence="2 3">
    <name type="scientific">Metschnikowia bicuspidata</name>
    <dbReference type="NCBI Taxonomy" id="27322"/>
    <lineage>
        <taxon>Eukaryota</taxon>
        <taxon>Fungi</taxon>
        <taxon>Dikarya</taxon>
        <taxon>Ascomycota</taxon>
        <taxon>Saccharomycotina</taxon>
        <taxon>Pichiomycetes</taxon>
        <taxon>Metschnikowiaceae</taxon>
        <taxon>Metschnikowia</taxon>
    </lineage>
</organism>
<dbReference type="OrthoDB" id="5046242at2759"/>
<dbReference type="InterPro" id="IPR036188">
    <property type="entry name" value="FAD/NAD-bd_sf"/>
</dbReference>
<reference evidence="3" key="1">
    <citation type="journal article" date="2018" name="Nat. Microbiol.">
        <title>Leveraging single-cell genomics to expand the fungal tree of life.</title>
        <authorList>
            <person name="Ahrendt S.R."/>
            <person name="Quandt C.A."/>
            <person name="Ciobanu D."/>
            <person name="Clum A."/>
            <person name="Salamov A."/>
            <person name="Andreopoulos B."/>
            <person name="Cheng J.F."/>
            <person name="Woyke T."/>
            <person name="Pelin A."/>
            <person name="Henrissat B."/>
            <person name="Reynolds N.K."/>
            <person name="Benny G.L."/>
            <person name="Smith M.E."/>
            <person name="James T.Y."/>
            <person name="Grigoriev I.V."/>
        </authorList>
    </citation>
    <scope>NUCLEOTIDE SEQUENCE [LARGE SCALE GENOMIC DNA]</scope>
    <source>
        <strain evidence="3">Baker2002</strain>
    </source>
</reference>
<evidence type="ECO:0000313" key="2">
    <source>
        <dbReference type="EMBL" id="RKP31669.1"/>
    </source>
</evidence>
<dbReference type="EMBL" id="ML004438">
    <property type="protein sequence ID" value="RKP31669.1"/>
    <property type="molecule type" value="Genomic_DNA"/>
</dbReference>
<protein>
    <submittedName>
        <fullName evidence="2">FAD/NAD(P)-binding domain-containing protein</fullName>
    </submittedName>
</protein>
<keyword evidence="3" id="KW-1185">Reference proteome</keyword>
<dbReference type="Pfam" id="PF01593">
    <property type="entry name" value="Amino_oxidase"/>
    <property type="match status" value="2"/>
</dbReference>
<evidence type="ECO:0000313" key="3">
    <source>
        <dbReference type="Proteomes" id="UP000268321"/>
    </source>
</evidence>
<feature type="domain" description="Amine oxidase" evidence="1">
    <location>
        <begin position="13"/>
        <end position="78"/>
    </location>
</feature>
<dbReference type="Proteomes" id="UP000268321">
    <property type="component" value="Unassembled WGS sequence"/>
</dbReference>
<sequence>MPSHQDIIIGAGMAGMKTAIGLAGGVDDVVVLEARDCVVGRLVSVPSTTNRGVCYDFVALWFHEALVNQLLAKARRLGNVDIFFDHGKHVTHLCERYLEDRLGLLTDDQVKYAPQVLRMWDEIWTGALWDVLSARDHKERNAFVYSGYGSLPAWFQEHNIRTNFTVSALDYMEPASVRVSKMGGDSYTAKYGAVTVPLNVLCSRKPTLEWTPPLSARLAEIFAQDHRGLLVKVVFDGSPRAWKHPTLAVNYYAMARVPSLVFLTQDPLSAHLERMCDADIWLLFEPVVRTFATGLVDAPLKILVTKWNLDPLTQDLYAVPKVGGLSTAAVCSAFSEGVSKRARFAGAQTQPGSANWCAHCAWYSGQREAAFVLGQLAREKGVRF</sequence>
<dbReference type="Gene3D" id="3.90.660.10">
    <property type="match status" value="2"/>
</dbReference>